<dbReference type="InterPro" id="IPR002816">
    <property type="entry name" value="TraB/PrgY/GumN_fam"/>
</dbReference>
<accession>A0A5D9CD92</accession>
<dbReference type="AlphaFoldDB" id="A0A5D9CD92"/>
<gene>
    <name evidence="2" type="ORF">FYJ91_08905</name>
</gene>
<protein>
    <submittedName>
        <fullName evidence="2">TraB/GumN family protein</fullName>
    </submittedName>
</protein>
<dbReference type="EMBL" id="VTOU01000002">
    <property type="protein sequence ID" value="TZG28121.1"/>
    <property type="molecule type" value="Genomic_DNA"/>
</dbReference>
<comment type="caution">
    <text evidence="2">The sequence shown here is derived from an EMBL/GenBank/DDBJ whole genome shotgun (WGS) entry which is preliminary data.</text>
</comment>
<evidence type="ECO:0000256" key="1">
    <source>
        <dbReference type="SAM" id="SignalP"/>
    </source>
</evidence>
<evidence type="ECO:0000313" key="2">
    <source>
        <dbReference type="EMBL" id="TZG28121.1"/>
    </source>
</evidence>
<reference evidence="2 3" key="1">
    <citation type="submission" date="2019-08" db="EMBL/GenBank/DDBJ databases">
        <authorList>
            <person name="Wang G."/>
            <person name="Xu Z."/>
        </authorList>
    </citation>
    <scope>NUCLEOTIDE SEQUENCE [LARGE SCALE GENOMIC DNA]</scope>
    <source>
        <strain evidence="2 3">ZX</strain>
    </source>
</reference>
<proteinExistence type="predicted"/>
<dbReference type="Pfam" id="PF01963">
    <property type="entry name" value="TraB_PrgY_gumN"/>
    <property type="match status" value="1"/>
</dbReference>
<evidence type="ECO:0000313" key="3">
    <source>
        <dbReference type="Proteomes" id="UP000322077"/>
    </source>
</evidence>
<dbReference type="CDD" id="cd14789">
    <property type="entry name" value="Tiki"/>
    <property type="match status" value="1"/>
</dbReference>
<dbReference type="Proteomes" id="UP000322077">
    <property type="component" value="Unassembled WGS sequence"/>
</dbReference>
<keyword evidence="3" id="KW-1185">Reference proteome</keyword>
<name>A0A5D9CD92_9SPHN</name>
<keyword evidence="1" id="KW-0732">Signal</keyword>
<organism evidence="2 3">
    <name type="scientific">Sphingomonas montanisoli</name>
    <dbReference type="NCBI Taxonomy" id="2606412"/>
    <lineage>
        <taxon>Bacteria</taxon>
        <taxon>Pseudomonadati</taxon>
        <taxon>Pseudomonadota</taxon>
        <taxon>Alphaproteobacteria</taxon>
        <taxon>Sphingomonadales</taxon>
        <taxon>Sphingomonadaceae</taxon>
        <taxon>Sphingomonas</taxon>
    </lineage>
</organism>
<feature type="chain" id="PRO_5022942070" evidence="1">
    <location>
        <begin position="23"/>
        <end position="289"/>
    </location>
</feature>
<dbReference type="InterPro" id="IPR047111">
    <property type="entry name" value="YbaP-like"/>
</dbReference>
<sequence>MKWFRRLTAALLSLILAAPAAASPAMWKFGDADTTIYLYGTIHALPANFQWRDAKLEKVLESADTLVIETMIDKDPAAIAKLMPPPDPTLPPILDRVPAKSRPPLAAMIAKAGLSPAQLDPMPTWQAAFYLMGAMMRDIGAERGAGVEQNLTPVFESGVSGPRKIEALETAASQLKLFEDLSEADQRELLAGLVDGSGDAKRDYAKMLKAWASGDDKAIAKSFAKDEDLTPHLREVLLKKRNEAWTVWLKDRLDKPGTVLVAVGAGHLAGPMSVQSMLAAQGVKVERVR</sequence>
<dbReference type="PANTHER" id="PTHR40590">
    <property type="entry name" value="CYTOPLASMIC PROTEIN-RELATED"/>
    <property type="match status" value="1"/>
</dbReference>
<dbReference type="PANTHER" id="PTHR40590:SF1">
    <property type="entry name" value="CYTOPLASMIC PROTEIN"/>
    <property type="match status" value="1"/>
</dbReference>
<feature type="signal peptide" evidence="1">
    <location>
        <begin position="1"/>
        <end position="22"/>
    </location>
</feature>